<evidence type="ECO:0000256" key="3">
    <source>
        <dbReference type="ARBA" id="ARBA00022989"/>
    </source>
</evidence>
<accession>A0A8A2VKF0</accession>
<evidence type="ECO:0000256" key="6">
    <source>
        <dbReference type="SAM" id="Phobius"/>
    </source>
</evidence>
<protein>
    <submittedName>
        <fullName evidence="8">Zinc ribbon domain-containing protein</fullName>
    </submittedName>
</protein>
<keyword evidence="9" id="KW-1185">Reference proteome</keyword>
<sequence>MRTEHCPNCGASLSSEANYCSECGEAVNDDSWGSSSAESAWDGADDSWTRDSRSDYGYGSDRRSEGDTTLAAITHVLAIFTWAVGPLIVLVATDDPFVEENARNALNWQIAFTIYTLVSFLLVFVVVGIAPLLVLPLVDLAFCVVAAVKAADGEAWSYPMTPDIV</sequence>
<gene>
    <name evidence="8" type="ORF">J0X25_07870</name>
</gene>
<keyword evidence="4 6" id="KW-0472">Membrane</keyword>
<evidence type="ECO:0000259" key="7">
    <source>
        <dbReference type="Pfam" id="PF13240"/>
    </source>
</evidence>
<dbReference type="KEGG" id="hakz:J0X25_07870"/>
<feature type="region of interest" description="Disordered" evidence="5">
    <location>
        <begin position="28"/>
        <end position="49"/>
    </location>
</feature>
<evidence type="ECO:0000256" key="2">
    <source>
        <dbReference type="ARBA" id="ARBA00022692"/>
    </source>
</evidence>
<dbReference type="RefSeq" id="WP_207290582.1">
    <property type="nucleotide sequence ID" value="NZ_CP071462.1"/>
</dbReference>
<dbReference type="EMBL" id="CP071462">
    <property type="protein sequence ID" value="QSX00865.1"/>
    <property type="molecule type" value="Genomic_DNA"/>
</dbReference>
<dbReference type="Pfam" id="PF09685">
    <property type="entry name" value="MamF_MmsF"/>
    <property type="match status" value="1"/>
</dbReference>
<keyword evidence="2 6" id="KW-0812">Transmembrane</keyword>
<reference evidence="8 9" key="1">
    <citation type="submission" date="2021-03" db="EMBL/GenBank/DDBJ databases">
        <title>Haloterrigena longa sp. nov. and Haloterrigena limicola sp. nov., extremely halophilic archaea isolated from a salt lake.</title>
        <authorList>
            <person name="Henglin C."/>
        </authorList>
    </citation>
    <scope>NUCLEOTIDE SEQUENCE [LARGE SCALE GENOMIC DNA]</scope>
    <source>
        <strain evidence="8 9">KZCA68</strain>
    </source>
</reference>
<name>A0A8A2VKF0_9EURY</name>
<proteinExistence type="predicted"/>
<organism evidence="8 9">
    <name type="scientific">Haloterrigena alkaliphila</name>
    <dbReference type="NCBI Taxonomy" id="2816475"/>
    <lineage>
        <taxon>Archaea</taxon>
        <taxon>Methanobacteriati</taxon>
        <taxon>Methanobacteriota</taxon>
        <taxon>Stenosarchaea group</taxon>
        <taxon>Halobacteria</taxon>
        <taxon>Halobacteriales</taxon>
        <taxon>Natrialbaceae</taxon>
        <taxon>Haloterrigena</taxon>
    </lineage>
</organism>
<evidence type="ECO:0000313" key="9">
    <source>
        <dbReference type="Proteomes" id="UP000663203"/>
    </source>
</evidence>
<evidence type="ECO:0000313" key="8">
    <source>
        <dbReference type="EMBL" id="QSX00865.1"/>
    </source>
</evidence>
<evidence type="ECO:0000256" key="1">
    <source>
        <dbReference type="ARBA" id="ARBA00004141"/>
    </source>
</evidence>
<keyword evidence="3 6" id="KW-1133">Transmembrane helix</keyword>
<evidence type="ECO:0000256" key="4">
    <source>
        <dbReference type="ARBA" id="ARBA00023136"/>
    </source>
</evidence>
<dbReference type="AlphaFoldDB" id="A0A8A2VKF0"/>
<dbReference type="Pfam" id="PF13240">
    <property type="entry name" value="Zn_Ribbon_1"/>
    <property type="match status" value="1"/>
</dbReference>
<dbReference type="InterPro" id="IPR019109">
    <property type="entry name" value="MamF_MmsF"/>
</dbReference>
<evidence type="ECO:0000256" key="5">
    <source>
        <dbReference type="SAM" id="MobiDB-lite"/>
    </source>
</evidence>
<dbReference type="InterPro" id="IPR026870">
    <property type="entry name" value="Zinc_ribbon_dom"/>
</dbReference>
<dbReference type="Proteomes" id="UP000663203">
    <property type="component" value="Chromosome"/>
</dbReference>
<comment type="subcellular location">
    <subcellularLocation>
        <location evidence="1">Membrane</location>
        <topology evidence="1">Multi-pass membrane protein</topology>
    </subcellularLocation>
</comment>
<feature type="domain" description="Zinc-ribbon" evidence="7">
    <location>
        <begin position="5"/>
        <end position="25"/>
    </location>
</feature>
<feature type="transmembrane region" description="Helical" evidence="6">
    <location>
        <begin position="112"/>
        <end position="135"/>
    </location>
</feature>
<dbReference type="GeneID" id="63187213"/>
<feature type="transmembrane region" description="Helical" evidence="6">
    <location>
        <begin position="70"/>
        <end position="92"/>
    </location>
</feature>